<evidence type="ECO:0000313" key="3">
    <source>
        <dbReference type="Proteomes" id="UP001066276"/>
    </source>
</evidence>
<evidence type="ECO:0000256" key="1">
    <source>
        <dbReference type="SAM" id="MobiDB-lite"/>
    </source>
</evidence>
<dbReference type="EMBL" id="JANPWB010000003">
    <property type="protein sequence ID" value="KAJ1199566.1"/>
    <property type="molecule type" value="Genomic_DNA"/>
</dbReference>
<reference evidence="2" key="1">
    <citation type="journal article" date="2022" name="bioRxiv">
        <title>Sequencing and chromosome-scale assembly of the giantPleurodeles waltlgenome.</title>
        <authorList>
            <person name="Brown T."/>
            <person name="Elewa A."/>
            <person name="Iarovenko S."/>
            <person name="Subramanian E."/>
            <person name="Araus A.J."/>
            <person name="Petzold A."/>
            <person name="Susuki M."/>
            <person name="Suzuki K.-i.T."/>
            <person name="Hayashi T."/>
            <person name="Toyoda A."/>
            <person name="Oliveira C."/>
            <person name="Osipova E."/>
            <person name="Leigh N.D."/>
            <person name="Simon A."/>
            <person name="Yun M.H."/>
        </authorList>
    </citation>
    <scope>NUCLEOTIDE SEQUENCE</scope>
    <source>
        <strain evidence="2">20211129_DDA</strain>
        <tissue evidence="2">Liver</tissue>
    </source>
</reference>
<accession>A0AAV7VF98</accession>
<dbReference type="AlphaFoldDB" id="A0AAV7VF98"/>
<comment type="caution">
    <text evidence="2">The sequence shown here is derived from an EMBL/GenBank/DDBJ whole genome shotgun (WGS) entry which is preliminary data.</text>
</comment>
<protein>
    <submittedName>
        <fullName evidence="2">Uncharacterized protein</fullName>
    </submittedName>
</protein>
<gene>
    <name evidence="2" type="ORF">NDU88_003400</name>
</gene>
<keyword evidence="3" id="KW-1185">Reference proteome</keyword>
<name>A0AAV7VF98_PLEWA</name>
<dbReference type="Proteomes" id="UP001066276">
    <property type="component" value="Chromosome 2_1"/>
</dbReference>
<evidence type="ECO:0000313" key="2">
    <source>
        <dbReference type="EMBL" id="KAJ1199566.1"/>
    </source>
</evidence>
<sequence length="98" mass="10808">MVRPRATPIRPDAFGSRHVRHPSRAPRAPSSGVPGKFRGPGGGARTNASAHATILATPPLMELSGPRNYHKHWKKNLLKCELIICKICHHDLNAYYPP</sequence>
<organism evidence="2 3">
    <name type="scientific">Pleurodeles waltl</name>
    <name type="common">Iberian ribbed newt</name>
    <dbReference type="NCBI Taxonomy" id="8319"/>
    <lineage>
        <taxon>Eukaryota</taxon>
        <taxon>Metazoa</taxon>
        <taxon>Chordata</taxon>
        <taxon>Craniata</taxon>
        <taxon>Vertebrata</taxon>
        <taxon>Euteleostomi</taxon>
        <taxon>Amphibia</taxon>
        <taxon>Batrachia</taxon>
        <taxon>Caudata</taxon>
        <taxon>Salamandroidea</taxon>
        <taxon>Salamandridae</taxon>
        <taxon>Pleurodelinae</taxon>
        <taxon>Pleurodeles</taxon>
    </lineage>
</organism>
<proteinExistence type="predicted"/>
<feature type="region of interest" description="Disordered" evidence="1">
    <location>
        <begin position="1"/>
        <end position="47"/>
    </location>
</feature>